<evidence type="ECO:0000256" key="4">
    <source>
        <dbReference type="ARBA" id="ARBA00023186"/>
    </source>
</evidence>
<dbReference type="GeneID" id="12445831"/>
<dbReference type="NCBIfam" id="NF041082">
    <property type="entry name" value="thermosome_alpha"/>
    <property type="match status" value="1"/>
</dbReference>
<proteinExistence type="inferred from homology"/>
<dbReference type="InterPro" id="IPR053374">
    <property type="entry name" value="TCP-1_chaperonin"/>
</dbReference>
<keyword evidence="4 5" id="KW-0143">Chaperone</keyword>
<dbReference type="Gene3D" id="3.50.7.10">
    <property type="entry name" value="GroEL"/>
    <property type="match status" value="1"/>
</dbReference>
<dbReference type="InterPro" id="IPR027413">
    <property type="entry name" value="GROEL-like_equatorial_sf"/>
</dbReference>
<keyword evidence="3 5" id="KW-0067">ATP-binding</keyword>
<dbReference type="InterPro" id="IPR002194">
    <property type="entry name" value="Chaperonin_TCP-1_CS"/>
</dbReference>
<comment type="similarity">
    <text evidence="1 5">Belongs to the TCP-1 chaperonin family.</text>
</comment>
<dbReference type="RefSeq" id="WP_014555091.1">
    <property type="nucleotide sequence ID" value="NC_017459.1"/>
</dbReference>
<dbReference type="InterPro" id="IPR002423">
    <property type="entry name" value="Cpn60/GroEL/TCP-1"/>
</dbReference>
<evidence type="ECO:0000256" key="6">
    <source>
        <dbReference type="SAM" id="MobiDB-lite"/>
    </source>
</evidence>
<name>G0LGF0_HALWC</name>
<dbReference type="SUPFAM" id="SSF48592">
    <property type="entry name" value="GroEL equatorial domain-like"/>
    <property type="match status" value="1"/>
</dbReference>
<accession>G0LGF0</accession>
<dbReference type="Gene3D" id="3.30.260.10">
    <property type="entry name" value="TCP-1-like chaperonin intermediate domain"/>
    <property type="match status" value="1"/>
</dbReference>
<reference evidence="7 8" key="1">
    <citation type="journal article" date="2011" name="PLoS ONE">
        <title>Haloquadratum walsbyi: limited diversity in a global pond.</title>
        <authorList>
            <person name="Dyall-Smith M."/>
            <person name="Pfeiffer F."/>
            <person name="Klee K."/>
            <person name="Palm P."/>
            <person name="Gross K."/>
            <person name="Schuster S.C."/>
            <person name="Rampp M."/>
            <person name="Oesterhelt D."/>
        </authorList>
    </citation>
    <scope>NUCLEOTIDE SEQUENCE [LARGE SCALE GENOMIC DNA]</scope>
    <source>
        <strain evidence="8">DSM 16854 / JCM 12705 / C23</strain>
    </source>
</reference>
<dbReference type="InterPro" id="IPR017998">
    <property type="entry name" value="Chaperone_TCP-1"/>
</dbReference>
<evidence type="ECO:0000256" key="1">
    <source>
        <dbReference type="ARBA" id="ARBA00008020"/>
    </source>
</evidence>
<evidence type="ECO:0000256" key="5">
    <source>
        <dbReference type="RuleBase" id="RU004187"/>
    </source>
</evidence>
<keyword evidence="2 5" id="KW-0547">Nucleotide-binding</keyword>
<dbReference type="NCBIfam" id="NF041083">
    <property type="entry name" value="thermosome_beta"/>
    <property type="match status" value="1"/>
</dbReference>
<dbReference type="GO" id="GO:0051082">
    <property type="term" value="F:unfolded protein binding"/>
    <property type="evidence" value="ECO:0007669"/>
    <property type="project" value="InterPro"/>
</dbReference>
<dbReference type="PROSITE" id="PS00750">
    <property type="entry name" value="TCP1_1"/>
    <property type="match status" value="1"/>
</dbReference>
<dbReference type="Proteomes" id="UP000007954">
    <property type="component" value="Chromosome"/>
</dbReference>
<dbReference type="GO" id="GO:0140662">
    <property type="term" value="F:ATP-dependent protein folding chaperone"/>
    <property type="evidence" value="ECO:0007669"/>
    <property type="project" value="InterPro"/>
</dbReference>
<dbReference type="AlphaFoldDB" id="G0LGF0"/>
<dbReference type="Gene3D" id="1.10.560.10">
    <property type="entry name" value="GroEL-like equatorial domain"/>
    <property type="match status" value="1"/>
</dbReference>
<dbReference type="PROSITE" id="PS00751">
    <property type="entry name" value="TCP1_2"/>
    <property type="match status" value="1"/>
</dbReference>
<feature type="region of interest" description="Disordered" evidence="6">
    <location>
        <begin position="1"/>
        <end position="34"/>
    </location>
</feature>
<dbReference type="PRINTS" id="PR00304">
    <property type="entry name" value="TCOMPLEXTCP1"/>
</dbReference>
<evidence type="ECO:0000313" key="8">
    <source>
        <dbReference type="Proteomes" id="UP000007954"/>
    </source>
</evidence>
<dbReference type="GO" id="GO:0005524">
    <property type="term" value="F:ATP binding"/>
    <property type="evidence" value="ECO:0007669"/>
    <property type="project" value="UniProtKB-KW"/>
</dbReference>
<evidence type="ECO:0000256" key="2">
    <source>
        <dbReference type="ARBA" id="ARBA00022741"/>
    </source>
</evidence>
<dbReference type="PROSITE" id="PS00995">
    <property type="entry name" value="TCP1_3"/>
    <property type="match status" value="1"/>
</dbReference>
<protein>
    <submittedName>
        <fullName evidence="7">Thermosome subunit 3</fullName>
    </submittedName>
</protein>
<dbReference type="InterPro" id="IPR027410">
    <property type="entry name" value="TCP-1-like_intermed_sf"/>
</dbReference>
<organism evidence="7 8">
    <name type="scientific">Haloquadratum walsbyi (strain DSM 16854 / JCM 12705 / C23)</name>
    <dbReference type="NCBI Taxonomy" id="768065"/>
    <lineage>
        <taxon>Archaea</taxon>
        <taxon>Methanobacteriati</taxon>
        <taxon>Methanobacteriota</taxon>
        <taxon>Stenosarchaea group</taxon>
        <taxon>Halobacteria</taxon>
        <taxon>Halobacteriales</taxon>
        <taxon>Haloferacaceae</taxon>
        <taxon>Haloquadratum</taxon>
    </lineage>
</organism>
<dbReference type="Pfam" id="PF00118">
    <property type="entry name" value="Cpn60_TCP1"/>
    <property type="match status" value="1"/>
</dbReference>
<dbReference type="InterPro" id="IPR054827">
    <property type="entry name" value="thermosome_alpha"/>
</dbReference>
<dbReference type="SUPFAM" id="SSF52029">
    <property type="entry name" value="GroEL apical domain-like"/>
    <property type="match status" value="1"/>
</dbReference>
<evidence type="ECO:0000313" key="7">
    <source>
        <dbReference type="EMBL" id="CCC39170.1"/>
    </source>
</evidence>
<dbReference type="PANTHER" id="PTHR11353">
    <property type="entry name" value="CHAPERONIN"/>
    <property type="match status" value="1"/>
</dbReference>
<dbReference type="OrthoDB" id="9362at2157"/>
<dbReference type="SUPFAM" id="SSF54849">
    <property type="entry name" value="GroEL-intermediate domain like"/>
    <property type="match status" value="1"/>
</dbReference>
<dbReference type="InterPro" id="IPR027409">
    <property type="entry name" value="GroEL-like_apical_dom_sf"/>
</dbReference>
<dbReference type="KEGG" id="hwc:Hqrw_1203"/>
<gene>
    <name evidence="7" type="primary">ths3</name>
    <name evidence="7" type="ordered locus">Hqrw_1203</name>
</gene>
<dbReference type="HOGENOM" id="CLU_008891_7_3_2"/>
<dbReference type="GO" id="GO:0016887">
    <property type="term" value="F:ATP hydrolysis activity"/>
    <property type="evidence" value="ECO:0007669"/>
    <property type="project" value="InterPro"/>
</dbReference>
<evidence type="ECO:0000256" key="3">
    <source>
        <dbReference type="ARBA" id="ARBA00022840"/>
    </source>
</evidence>
<dbReference type="EMBL" id="FR746099">
    <property type="protein sequence ID" value="CCC39170.1"/>
    <property type="molecule type" value="Genomic_DNA"/>
</dbReference>
<sequence>MSTRMQPLAVLTEESERTRGEDAQDTNVQAGKAVASSVRTTLGPRGMDKMLVDSGGDVVITNDGATILGEMDIEHPAAQMIVEVAESQEESVGDGTTTAAVLTGELLSEAESLFDDGLHPTVVAEGYSRAAELAHDAIDAQADSVEIDDELLQSVAESSMTGKGTGDVTADRLAGLVVDAVQRVRAANDEFDADDIKTHTQTGASSSATDLLEGVVIDTERAADGMPTAVSDASVAVIDVELDLREGEVDAEYAISSVDQLEAAVAAEDNELREYASTLSDAGADVVFSTDSISDRVASYLAREDIVAFEDIDDDDARTVARATGASRLGRLEELEASDLGSVDSVSTETYGEDELTVIEGGSESTAATLLVRGSTDHVLDELSRAIDDAINATTVALESGVVPGAGGTEIAISDAIRSAAAGIEGRQQLAVESFADAVDAVPRTLAQNTGMDPIDAVVDLRSTFEDQDCAGLVATEQTGEVANPLTAGIVDPAGVKHEAITAATEATTMIVRIDDVISSE</sequence>